<reference evidence="1" key="1">
    <citation type="submission" date="2023-06" db="EMBL/GenBank/DDBJ databases">
        <authorList>
            <consortium name="Lawrence Berkeley National Laboratory"/>
            <person name="Ahrendt S."/>
            <person name="Sahu N."/>
            <person name="Indic B."/>
            <person name="Wong-Bajracharya J."/>
            <person name="Merenyi Z."/>
            <person name="Ke H.-M."/>
            <person name="Monk M."/>
            <person name="Kocsube S."/>
            <person name="Drula E."/>
            <person name="Lipzen A."/>
            <person name="Balint B."/>
            <person name="Henrissat B."/>
            <person name="Andreopoulos B."/>
            <person name="Martin F.M."/>
            <person name="Harder C.B."/>
            <person name="Rigling D."/>
            <person name="Ford K.L."/>
            <person name="Foster G.D."/>
            <person name="Pangilinan J."/>
            <person name="Papanicolaou A."/>
            <person name="Barry K."/>
            <person name="LaButti K."/>
            <person name="Viragh M."/>
            <person name="Koriabine M."/>
            <person name="Yan M."/>
            <person name="Riley R."/>
            <person name="Champramary S."/>
            <person name="Plett K.L."/>
            <person name="Tsai I.J."/>
            <person name="Slot J."/>
            <person name="Sipos G."/>
            <person name="Plett J."/>
            <person name="Nagy L.G."/>
            <person name="Grigoriev I.V."/>
        </authorList>
    </citation>
    <scope>NUCLEOTIDE SEQUENCE</scope>
    <source>
        <strain evidence="1">ICMP 16352</strain>
    </source>
</reference>
<keyword evidence="2" id="KW-1185">Reference proteome</keyword>
<dbReference type="EMBL" id="JAUEPR010000015">
    <property type="protein sequence ID" value="KAK0477853.1"/>
    <property type="molecule type" value="Genomic_DNA"/>
</dbReference>
<evidence type="ECO:0000313" key="1">
    <source>
        <dbReference type="EMBL" id="KAK0477853.1"/>
    </source>
</evidence>
<sequence>MSPTKEQGITVAELDAVTAWEGLPPDFTKPGDFLISSPSKIQEMLPFRDHFDFLGVEASDKMLKWMWNKKLSIVGSDNIAFEPGTLTVTIDGMPGRNLHQAFIGGWGQSIVELLDLKELAETCHRLRRFSFFFTIQNLNVPGGIASPPNALAIL</sequence>
<name>A0AA39U994_9AGAR</name>
<dbReference type="Gene3D" id="3.50.30.50">
    <property type="entry name" value="Putative cyclase"/>
    <property type="match status" value="1"/>
</dbReference>
<comment type="caution">
    <text evidence="1">The sequence shown here is derived from an EMBL/GenBank/DDBJ whole genome shotgun (WGS) entry which is preliminary data.</text>
</comment>
<evidence type="ECO:0000313" key="2">
    <source>
        <dbReference type="Proteomes" id="UP001175227"/>
    </source>
</evidence>
<dbReference type="GO" id="GO:0019441">
    <property type="term" value="P:L-tryptophan catabolic process to kynurenine"/>
    <property type="evidence" value="ECO:0007669"/>
    <property type="project" value="InterPro"/>
</dbReference>
<dbReference type="Proteomes" id="UP001175227">
    <property type="component" value="Unassembled WGS sequence"/>
</dbReference>
<dbReference type="InterPro" id="IPR037175">
    <property type="entry name" value="KFase_sf"/>
</dbReference>
<evidence type="ECO:0008006" key="3">
    <source>
        <dbReference type="Google" id="ProtNLM"/>
    </source>
</evidence>
<proteinExistence type="predicted"/>
<organism evidence="1 2">
    <name type="scientific">Armillaria novae-zelandiae</name>
    <dbReference type="NCBI Taxonomy" id="153914"/>
    <lineage>
        <taxon>Eukaryota</taxon>
        <taxon>Fungi</taxon>
        <taxon>Dikarya</taxon>
        <taxon>Basidiomycota</taxon>
        <taxon>Agaricomycotina</taxon>
        <taxon>Agaricomycetes</taxon>
        <taxon>Agaricomycetidae</taxon>
        <taxon>Agaricales</taxon>
        <taxon>Marasmiineae</taxon>
        <taxon>Physalacriaceae</taxon>
        <taxon>Armillaria</taxon>
    </lineage>
</organism>
<dbReference type="AlphaFoldDB" id="A0AA39U994"/>
<protein>
    <recommendedName>
        <fullName evidence="3">Cyclase</fullName>
    </recommendedName>
</protein>
<dbReference type="PANTHER" id="PTHR34861">
    <property type="match status" value="1"/>
</dbReference>
<accession>A0AA39U994</accession>
<dbReference type="SUPFAM" id="SSF102198">
    <property type="entry name" value="Putative cyclase"/>
    <property type="match status" value="1"/>
</dbReference>
<dbReference type="GO" id="GO:0004061">
    <property type="term" value="F:arylformamidase activity"/>
    <property type="evidence" value="ECO:0007669"/>
    <property type="project" value="InterPro"/>
</dbReference>
<gene>
    <name evidence="1" type="ORF">IW261DRAFT_1484263</name>
</gene>
<dbReference type="PANTHER" id="PTHR34861:SF11">
    <property type="entry name" value="CYCLASE"/>
    <property type="match status" value="1"/>
</dbReference>